<comment type="caution">
    <text evidence="2">The sequence shown here is derived from an EMBL/GenBank/DDBJ whole genome shotgun (WGS) entry which is preliminary data.</text>
</comment>
<dbReference type="AlphaFoldDB" id="A0AAE3H578"/>
<sequence length="216" mass="24902">MLLPIPVKPYVRHLLLKHYGKEPIPIRANTDIGQIFLLAVLRKAYLNLNFKWRGQLLYELEDDERQIMLNEIVEDLNNPTDDDGLPPGKKKGAKANELEIEMPEDCVELRFLVGGKFERGVIMPDMLEQIGKALESYARIYAKGFSHGCRCYFNSSRNSAIIMHQLFDFAEDTLTRDNLDKIIQRENNEMKDPIEATGLPRKSFRFVQPPNPQKGK</sequence>
<evidence type="ECO:0000313" key="3">
    <source>
        <dbReference type="Proteomes" id="UP001204144"/>
    </source>
</evidence>
<organism evidence="2 3">
    <name type="scientific">Lacihabitans soyangensis</name>
    <dbReference type="NCBI Taxonomy" id="869394"/>
    <lineage>
        <taxon>Bacteria</taxon>
        <taxon>Pseudomonadati</taxon>
        <taxon>Bacteroidota</taxon>
        <taxon>Cytophagia</taxon>
        <taxon>Cytophagales</taxon>
        <taxon>Leadbetterellaceae</taxon>
        <taxon>Lacihabitans</taxon>
    </lineage>
</organism>
<keyword evidence="3" id="KW-1185">Reference proteome</keyword>
<feature type="region of interest" description="Disordered" evidence="1">
    <location>
        <begin position="190"/>
        <end position="216"/>
    </location>
</feature>
<accession>A0AAE3H578</accession>
<evidence type="ECO:0000256" key="1">
    <source>
        <dbReference type="SAM" id="MobiDB-lite"/>
    </source>
</evidence>
<dbReference type="EMBL" id="RJUF01000180">
    <property type="protein sequence ID" value="MCP9765152.1"/>
    <property type="molecule type" value="Genomic_DNA"/>
</dbReference>
<dbReference type="Proteomes" id="UP001204144">
    <property type="component" value="Unassembled WGS sequence"/>
</dbReference>
<protein>
    <submittedName>
        <fullName evidence="2">Uncharacterized protein</fullName>
    </submittedName>
</protein>
<name>A0AAE3H578_9BACT</name>
<proteinExistence type="predicted"/>
<reference evidence="2 3" key="1">
    <citation type="submission" date="2018-11" db="EMBL/GenBank/DDBJ databases">
        <title>Novel bacteria species description.</title>
        <authorList>
            <person name="Han J.-H."/>
        </authorList>
    </citation>
    <scope>NUCLEOTIDE SEQUENCE [LARGE SCALE GENOMIC DNA]</scope>
    <source>
        <strain evidence="2 3">KCTC23259</strain>
    </source>
</reference>
<evidence type="ECO:0000313" key="2">
    <source>
        <dbReference type="EMBL" id="MCP9765152.1"/>
    </source>
</evidence>
<gene>
    <name evidence="2" type="ORF">EGI31_19635</name>
</gene>